<gene>
    <name evidence="3" type="primary">SLC35G1</name>
</gene>
<feature type="region of interest" description="Disordered" evidence="1">
    <location>
        <begin position="1"/>
        <end position="33"/>
    </location>
</feature>
<dbReference type="AlphaFoldDB" id="A0A4W2IFC9"/>
<evidence type="ECO:0000256" key="2">
    <source>
        <dbReference type="SAM" id="Phobius"/>
    </source>
</evidence>
<name>A0A4W2IFC9_BOBOX</name>
<accession>A0A4W2IFC9</accession>
<keyword evidence="2" id="KW-0812">Transmembrane</keyword>
<sequence length="162" mass="17473">MRPLDDTGAAKRQDSGLPLMDIRTPSSRQEPAAAEVVETPGPGGCWQCPSSPCGSRAQQEAEKKAPCPGLGLFYTLLSAFLFSVGSLFVKKVQDIHAVEISAFRCVFQMLIIIPCIIYRKYEKMNCSGLHPSGCEAAQVLNKAQRKGGNITSKSCNQTGHSL</sequence>
<protein>
    <submittedName>
        <fullName evidence="3">Solute carrier family 35 member G1</fullName>
    </submittedName>
</protein>
<dbReference type="Ensembl" id="ENSBIXT00005038577.1">
    <property type="protein sequence ID" value="ENSBIXP00005042821.1"/>
    <property type="gene ID" value="ENSBIXG00005004502.1"/>
</dbReference>
<organism evidence="3 4">
    <name type="scientific">Bos indicus x Bos taurus</name>
    <name type="common">Hybrid cattle</name>
    <dbReference type="NCBI Taxonomy" id="30522"/>
    <lineage>
        <taxon>Eukaryota</taxon>
        <taxon>Metazoa</taxon>
        <taxon>Chordata</taxon>
        <taxon>Craniata</taxon>
        <taxon>Vertebrata</taxon>
        <taxon>Euteleostomi</taxon>
        <taxon>Mammalia</taxon>
        <taxon>Eutheria</taxon>
        <taxon>Laurasiatheria</taxon>
        <taxon>Artiodactyla</taxon>
        <taxon>Ruminantia</taxon>
        <taxon>Pecora</taxon>
        <taxon>Bovidae</taxon>
        <taxon>Bovinae</taxon>
        <taxon>Bos</taxon>
    </lineage>
</organism>
<proteinExistence type="predicted"/>
<keyword evidence="2" id="KW-1133">Transmembrane helix</keyword>
<dbReference type="GeneTree" id="ENSGT00940000153249"/>
<reference evidence="3" key="2">
    <citation type="submission" date="2025-08" db="UniProtKB">
        <authorList>
            <consortium name="Ensembl"/>
        </authorList>
    </citation>
    <scope>IDENTIFICATION</scope>
</reference>
<feature type="transmembrane region" description="Helical" evidence="2">
    <location>
        <begin position="101"/>
        <end position="118"/>
    </location>
</feature>
<feature type="transmembrane region" description="Helical" evidence="2">
    <location>
        <begin position="70"/>
        <end position="89"/>
    </location>
</feature>
<reference evidence="3 4" key="1">
    <citation type="submission" date="2018-11" db="EMBL/GenBank/DDBJ databases">
        <title>Haplotype-resolved cattle genomes.</title>
        <authorList>
            <person name="Low W.Y."/>
            <person name="Tearle R."/>
            <person name="Bickhart D.M."/>
            <person name="Rosen B.D."/>
            <person name="Koren S."/>
            <person name="Rhie A."/>
            <person name="Hiendleder S."/>
            <person name="Phillippy A.M."/>
            <person name="Smith T.P.L."/>
            <person name="Williams J.L."/>
        </authorList>
    </citation>
    <scope>NUCLEOTIDE SEQUENCE [LARGE SCALE GENOMIC DNA]</scope>
</reference>
<dbReference type="Proteomes" id="UP000429181">
    <property type="component" value="Chromosome 26"/>
</dbReference>
<keyword evidence="2" id="KW-0472">Membrane</keyword>
<feature type="compositionally biased region" description="Basic and acidic residues" evidence="1">
    <location>
        <begin position="1"/>
        <end position="14"/>
    </location>
</feature>
<evidence type="ECO:0000313" key="4">
    <source>
        <dbReference type="Proteomes" id="UP000429181"/>
    </source>
</evidence>
<evidence type="ECO:0000256" key="1">
    <source>
        <dbReference type="SAM" id="MobiDB-lite"/>
    </source>
</evidence>
<evidence type="ECO:0000313" key="3">
    <source>
        <dbReference type="Ensembl" id="ENSBIXP00005042821.1"/>
    </source>
</evidence>